<accession>A0A848HB68</accession>
<evidence type="ECO:0000313" key="1">
    <source>
        <dbReference type="EMBL" id="NML46749.1"/>
    </source>
</evidence>
<reference evidence="1 2" key="1">
    <citation type="submission" date="2020-04" db="EMBL/GenBank/DDBJ databases">
        <title>Ramlibacter sp. G-1-2-2 isolated from soil.</title>
        <authorList>
            <person name="Dahal R.H."/>
        </authorList>
    </citation>
    <scope>NUCLEOTIDE SEQUENCE [LARGE SCALE GENOMIC DNA]</scope>
    <source>
        <strain evidence="1 2">G-1-2-2</strain>
    </source>
</reference>
<dbReference type="Proteomes" id="UP000541185">
    <property type="component" value="Unassembled WGS sequence"/>
</dbReference>
<sequence>MSNINPAADEKPLAQSELDALLGFASDEDSPVPYMKRTRDWYLALGYNNPYRYAHYLEVPFTPLKKPLSQSTVALLTTASPYQPDKGPQGPGAPYNAAAKFYVPYTMDTSRDHDVRVSHVGIDRKHTSMEDSNSWFPLPALRRLAAAGRIGKLAAHAHGVPTNRSQRHTLEIDISMILERCKADGVDVAVLVPNCPICHQTMCLTARALEAAGIPTVIMGCAKDIVEHVGVPRFLFSDFPLGNAAGRPKDPESQAATLELALRVLETAPAPRTTVQSPQRWSASAAWKLDFSNIERVSPEEIARLRAESDAAKATGKAIREANGVLTGDSKEKQPAAA</sequence>
<dbReference type="EMBL" id="JABBFX010000002">
    <property type="protein sequence ID" value="NML46749.1"/>
    <property type="molecule type" value="Genomic_DNA"/>
</dbReference>
<organism evidence="1 2">
    <name type="scientific">Ramlibacter agri</name>
    <dbReference type="NCBI Taxonomy" id="2728837"/>
    <lineage>
        <taxon>Bacteria</taxon>
        <taxon>Pseudomonadati</taxon>
        <taxon>Pseudomonadota</taxon>
        <taxon>Betaproteobacteria</taxon>
        <taxon>Burkholderiales</taxon>
        <taxon>Comamonadaceae</taxon>
        <taxon>Ramlibacter</taxon>
    </lineage>
</organism>
<gene>
    <name evidence="1" type="ORF">HHL11_23600</name>
</gene>
<protein>
    <submittedName>
        <fullName evidence="1">Glycine reductase</fullName>
    </submittedName>
</protein>
<keyword evidence="2" id="KW-1185">Reference proteome</keyword>
<dbReference type="GO" id="GO:0050485">
    <property type="term" value="F:oxidoreductase activity, acting on X-H and Y-H to form an X-Y bond, with a disulfide as acceptor"/>
    <property type="evidence" value="ECO:0007669"/>
    <property type="project" value="InterPro"/>
</dbReference>
<proteinExistence type="predicted"/>
<name>A0A848HB68_9BURK</name>
<evidence type="ECO:0000313" key="2">
    <source>
        <dbReference type="Proteomes" id="UP000541185"/>
    </source>
</evidence>
<comment type="caution">
    <text evidence="1">The sequence shown here is derived from an EMBL/GenBank/DDBJ whole genome shotgun (WGS) entry which is preliminary data.</text>
</comment>
<dbReference type="AlphaFoldDB" id="A0A848HB68"/>
<dbReference type="RefSeq" id="WP_169420995.1">
    <property type="nucleotide sequence ID" value="NZ_JABBFX010000002.1"/>
</dbReference>